<keyword evidence="6 8" id="KW-1133">Transmembrane helix</keyword>
<evidence type="ECO:0000256" key="1">
    <source>
        <dbReference type="ARBA" id="ARBA00004651"/>
    </source>
</evidence>
<keyword evidence="3" id="KW-0813">Transport</keyword>
<feature type="transmembrane region" description="Helical" evidence="8">
    <location>
        <begin position="127"/>
        <end position="152"/>
    </location>
</feature>
<dbReference type="STRING" id="1174501.SAMN05216192_11691"/>
<evidence type="ECO:0000313" key="10">
    <source>
        <dbReference type="Proteomes" id="UP000199050"/>
    </source>
</evidence>
<feature type="transmembrane region" description="Helical" evidence="8">
    <location>
        <begin position="164"/>
        <end position="184"/>
    </location>
</feature>
<protein>
    <submittedName>
        <fullName evidence="9">Iron complex transport system permease protein</fullName>
    </submittedName>
</protein>
<evidence type="ECO:0000256" key="8">
    <source>
        <dbReference type="SAM" id="Phobius"/>
    </source>
</evidence>
<feature type="transmembrane region" description="Helical" evidence="8">
    <location>
        <begin position="100"/>
        <end position="121"/>
    </location>
</feature>
<evidence type="ECO:0000256" key="3">
    <source>
        <dbReference type="ARBA" id="ARBA00022448"/>
    </source>
</evidence>
<dbReference type="PANTHER" id="PTHR30472">
    <property type="entry name" value="FERRIC ENTEROBACTIN TRANSPORT SYSTEM PERMEASE PROTEIN"/>
    <property type="match status" value="1"/>
</dbReference>
<reference evidence="10" key="1">
    <citation type="submission" date="2016-10" db="EMBL/GenBank/DDBJ databases">
        <authorList>
            <person name="Varghese N."/>
            <person name="Submissions S."/>
        </authorList>
    </citation>
    <scope>NUCLEOTIDE SEQUENCE [LARGE SCALE GENOMIC DNA]</scope>
    <source>
        <strain evidence="10">CGMCC 1.11012</strain>
    </source>
</reference>
<dbReference type="SUPFAM" id="SSF81345">
    <property type="entry name" value="ABC transporter involved in vitamin B12 uptake, BtuC"/>
    <property type="match status" value="1"/>
</dbReference>
<dbReference type="InterPro" id="IPR037294">
    <property type="entry name" value="ABC_BtuC-like"/>
</dbReference>
<comment type="similarity">
    <text evidence="2">Belongs to the binding-protein-dependent transport system permease family. FecCD subfamily.</text>
</comment>
<feature type="transmembrane region" description="Helical" evidence="8">
    <location>
        <begin position="325"/>
        <end position="342"/>
    </location>
</feature>
<dbReference type="AlphaFoldDB" id="A0A1G8TEF0"/>
<evidence type="ECO:0000256" key="5">
    <source>
        <dbReference type="ARBA" id="ARBA00022692"/>
    </source>
</evidence>
<feature type="transmembrane region" description="Helical" evidence="8">
    <location>
        <begin position="292"/>
        <end position="313"/>
    </location>
</feature>
<organism evidence="9 10">
    <name type="scientific">Paenibacillus typhae</name>
    <dbReference type="NCBI Taxonomy" id="1174501"/>
    <lineage>
        <taxon>Bacteria</taxon>
        <taxon>Bacillati</taxon>
        <taxon>Bacillota</taxon>
        <taxon>Bacilli</taxon>
        <taxon>Bacillales</taxon>
        <taxon>Paenibacillaceae</taxon>
        <taxon>Paenibacillus</taxon>
    </lineage>
</organism>
<name>A0A1G8TEF0_9BACL</name>
<gene>
    <name evidence="9" type="ORF">SAMN05216192_11691</name>
</gene>
<evidence type="ECO:0000256" key="6">
    <source>
        <dbReference type="ARBA" id="ARBA00022989"/>
    </source>
</evidence>
<dbReference type="Proteomes" id="UP000199050">
    <property type="component" value="Unassembled WGS sequence"/>
</dbReference>
<keyword evidence="5 8" id="KW-0812">Transmembrane</keyword>
<dbReference type="Pfam" id="PF01032">
    <property type="entry name" value="FecCD"/>
    <property type="match status" value="1"/>
</dbReference>
<dbReference type="Gene3D" id="1.10.3470.10">
    <property type="entry name" value="ABC transporter involved in vitamin B12 uptake, BtuC"/>
    <property type="match status" value="1"/>
</dbReference>
<keyword evidence="7 8" id="KW-0472">Membrane</keyword>
<evidence type="ECO:0000313" key="9">
    <source>
        <dbReference type="EMBL" id="SDJ39813.1"/>
    </source>
</evidence>
<dbReference type="GO" id="GO:0033214">
    <property type="term" value="P:siderophore-iron import into cell"/>
    <property type="evidence" value="ECO:0007669"/>
    <property type="project" value="TreeGrafter"/>
</dbReference>
<dbReference type="RefSeq" id="WP_090715365.1">
    <property type="nucleotide sequence ID" value="NZ_CBCSKY010000026.1"/>
</dbReference>
<keyword evidence="4" id="KW-1003">Cell membrane</keyword>
<evidence type="ECO:0000256" key="7">
    <source>
        <dbReference type="ARBA" id="ARBA00023136"/>
    </source>
</evidence>
<dbReference type="PANTHER" id="PTHR30472:SF23">
    <property type="entry name" value="IRON-UPTAKE SYSTEM PERMEASE PROTEIN FEUC"/>
    <property type="match status" value="1"/>
</dbReference>
<feature type="transmembrane region" description="Helical" evidence="8">
    <location>
        <begin position="254"/>
        <end position="280"/>
    </location>
</feature>
<comment type="subcellular location">
    <subcellularLocation>
        <location evidence="1">Cell membrane</location>
        <topology evidence="1">Multi-pass membrane protein</topology>
    </subcellularLocation>
</comment>
<evidence type="ECO:0000256" key="2">
    <source>
        <dbReference type="ARBA" id="ARBA00007935"/>
    </source>
</evidence>
<sequence>MNKPSLAPKSKQRRFWSLFLLLSLLTLAVIYVSLTNGTFDLTVKEVFRTLLRIHPVEDYDLVIFEFRLPRIVLGALIGFGLGIAGAVLQGISRNTLADPGILGIHAAAGAFVVLFMFFTAGTMQAPAWLSVMSMPMFGFIGGLVAVVLLFLFARQHGEFHPQQLILVGIALASGFGAVTLYISLKMDPQNFEMATVWLAGSINNANWRQILSTLPWLIILTPIIWRRGTVLDLMQLHEVSVKGLGVATGRERQILLLCCVGLVSACVSVSGSIGFVGLIAPHIARRLIGNTYRYIVPLCGMIGMLMVVLADFIGKTVFAPAQLPVGIVISIIGVPYFILLLFKARVK</sequence>
<dbReference type="InterPro" id="IPR000522">
    <property type="entry name" value="ABC_transptr_permease_BtuC"/>
</dbReference>
<dbReference type="EMBL" id="FNDX01000016">
    <property type="protein sequence ID" value="SDJ39813.1"/>
    <property type="molecule type" value="Genomic_DNA"/>
</dbReference>
<dbReference type="GO" id="GO:0022857">
    <property type="term" value="F:transmembrane transporter activity"/>
    <property type="evidence" value="ECO:0007669"/>
    <property type="project" value="InterPro"/>
</dbReference>
<dbReference type="GO" id="GO:0005886">
    <property type="term" value="C:plasma membrane"/>
    <property type="evidence" value="ECO:0007669"/>
    <property type="project" value="UniProtKB-SubCell"/>
</dbReference>
<dbReference type="CDD" id="cd06550">
    <property type="entry name" value="TM_ABC_iron-siderophores_like"/>
    <property type="match status" value="1"/>
</dbReference>
<keyword evidence="10" id="KW-1185">Reference proteome</keyword>
<dbReference type="FunFam" id="1.10.3470.10:FF:000001">
    <property type="entry name" value="Vitamin B12 ABC transporter permease BtuC"/>
    <property type="match status" value="1"/>
</dbReference>
<evidence type="ECO:0000256" key="4">
    <source>
        <dbReference type="ARBA" id="ARBA00022475"/>
    </source>
</evidence>
<feature type="transmembrane region" description="Helical" evidence="8">
    <location>
        <begin position="68"/>
        <end position="88"/>
    </location>
</feature>
<dbReference type="OrthoDB" id="9811721at2"/>
<proteinExistence type="inferred from homology"/>
<accession>A0A1G8TEF0</accession>